<dbReference type="EMBL" id="CP035913">
    <property type="protein sequence ID" value="QBE66599.1"/>
    <property type="molecule type" value="Genomic_DNA"/>
</dbReference>
<name>A0A4P6L4S1_9BURK</name>
<dbReference type="KEGG" id="plue:EWM63_29510"/>
<dbReference type="InterPro" id="IPR011711">
    <property type="entry name" value="GntR_C"/>
</dbReference>
<feature type="domain" description="HTH gntR-type" evidence="4">
    <location>
        <begin position="21"/>
        <end position="88"/>
    </location>
</feature>
<sequence>MSQPDIRPMPAAPSSVPSIATAPEERMYVDVYDAIMAHRLHAGTKLTEQGLGDIYGLARHHVRRVLVRLAADGLVDLERNRGARIASPGAREAQDMFELRQVLEAKVMDKLAGHLTNADGAALRDMIARERDAWMRGDRPLWVRLSADFHIELAKLAGNALIVDALRRLVSRTTLLISNLDTAGRQPCSFDEHAAVIDALREPDSRHARAQMAQHLDQCACRLLAPAPAHFDLRSALGKA</sequence>
<keyword evidence="3" id="KW-0804">Transcription</keyword>
<evidence type="ECO:0000313" key="5">
    <source>
        <dbReference type="EMBL" id="QBE66599.1"/>
    </source>
</evidence>
<dbReference type="Gene3D" id="1.10.10.10">
    <property type="entry name" value="Winged helix-like DNA-binding domain superfamily/Winged helix DNA-binding domain"/>
    <property type="match status" value="1"/>
</dbReference>
<dbReference type="SUPFAM" id="SSF46785">
    <property type="entry name" value="Winged helix' DNA-binding domain"/>
    <property type="match status" value="1"/>
</dbReference>
<proteinExistence type="predicted"/>
<gene>
    <name evidence="5" type="ORF">EWM63_29510</name>
</gene>
<accession>A0A4P6L4S1</accession>
<dbReference type="PANTHER" id="PTHR43537:SF53">
    <property type="entry name" value="HTH-TYPE TRANSCRIPTIONAL REPRESSOR NANR"/>
    <property type="match status" value="1"/>
</dbReference>
<evidence type="ECO:0000256" key="2">
    <source>
        <dbReference type="ARBA" id="ARBA00023125"/>
    </source>
</evidence>
<dbReference type="AlphaFoldDB" id="A0A4P6L4S1"/>
<dbReference type="InterPro" id="IPR008920">
    <property type="entry name" value="TF_FadR/GntR_C"/>
</dbReference>
<reference evidence="5 6" key="1">
    <citation type="submission" date="2019-02" db="EMBL/GenBank/DDBJ databases">
        <title>Draft Genome Sequences of Six Type Strains of the Genus Massilia.</title>
        <authorList>
            <person name="Miess H."/>
            <person name="Frediansyhah A."/>
            <person name="Gross H."/>
        </authorList>
    </citation>
    <scope>NUCLEOTIDE SEQUENCE [LARGE SCALE GENOMIC DNA]</scope>
    <source>
        <strain evidence="5 6">DSM 17473</strain>
    </source>
</reference>
<dbReference type="Pfam" id="PF00392">
    <property type="entry name" value="GntR"/>
    <property type="match status" value="1"/>
</dbReference>
<dbReference type="SUPFAM" id="SSF48008">
    <property type="entry name" value="GntR ligand-binding domain-like"/>
    <property type="match status" value="1"/>
</dbReference>
<evidence type="ECO:0000256" key="1">
    <source>
        <dbReference type="ARBA" id="ARBA00023015"/>
    </source>
</evidence>
<keyword evidence="2" id="KW-0238">DNA-binding</keyword>
<dbReference type="OrthoDB" id="5243844at2"/>
<dbReference type="SMART" id="SM00895">
    <property type="entry name" value="FCD"/>
    <property type="match status" value="1"/>
</dbReference>
<dbReference type="Pfam" id="PF07729">
    <property type="entry name" value="FCD"/>
    <property type="match status" value="1"/>
</dbReference>
<protein>
    <submittedName>
        <fullName evidence="5">GntR family transcriptional regulator</fullName>
    </submittedName>
</protein>
<dbReference type="GO" id="GO:0003700">
    <property type="term" value="F:DNA-binding transcription factor activity"/>
    <property type="evidence" value="ECO:0007669"/>
    <property type="project" value="InterPro"/>
</dbReference>
<dbReference type="Gene3D" id="1.20.120.530">
    <property type="entry name" value="GntR ligand-binding domain-like"/>
    <property type="match status" value="1"/>
</dbReference>
<dbReference type="Proteomes" id="UP000290637">
    <property type="component" value="Chromosome"/>
</dbReference>
<keyword evidence="1" id="KW-0805">Transcription regulation</keyword>
<dbReference type="PROSITE" id="PS50949">
    <property type="entry name" value="HTH_GNTR"/>
    <property type="match status" value="1"/>
</dbReference>
<evidence type="ECO:0000313" key="6">
    <source>
        <dbReference type="Proteomes" id="UP000290637"/>
    </source>
</evidence>
<evidence type="ECO:0000259" key="4">
    <source>
        <dbReference type="PROSITE" id="PS50949"/>
    </source>
</evidence>
<dbReference type="PANTHER" id="PTHR43537">
    <property type="entry name" value="TRANSCRIPTIONAL REGULATOR, GNTR FAMILY"/>
    <property type="match status" value="1"/>
</dbReference>
<organism evidence="5 6">
    <name type="scientific">Pseudoduganella lutea</name>
    <dbReference type="NCBI Taxonomy" id="321985"/>
    <lineage>
        <taxon>Bacteria</taxon>
        <taxon>Pseudomonadati</taxon>
        <taxon>Pseudomonadota</taxon>
        <taxon>Betaproteobacteria</taxon>
        <taxon>Burkholderiales</taxon>
        <taxon>Oxalobacteraceae</taxon>
        <taxon>Telluria group</taxon>
        <taxon>Pseudoduganella</taxon>
    </lineage>
</organism>
<dbReference type="InterPro" id="IPR000524">
    <property type="entry name" value="Tscrpt_reg_HTH_GntR"/>
</dbReference>
<dbReference type="InterPro" id="IPR036388">
    <property type="entry name" value="WH-like_DNA-bd_sf"/>
</dbReference>
<keyword evidence="6" id="KW-1185">Reference proteome</keyword>
<dbReference type="GO" id="GO:0003677">
    <property type="term" value="F:DNA binding"/>
    <property type="evidence" value="ECO:0007669"/>
    <property type="project" value="UniProtKB-KW"/>
</dbReference>
<dbReference type="RefSeq" id="WP_130189706.1">
    <property type="nucleotide sequence ID" value="NZ_CP035913.1"/>
</dbReference>
<evidence type="ECO:0000256" key="3">
    <source>
        <dbReference type="ARBA" id="ARBA00023163"/>
    </source>
</evidence>
<dbReference type="InterPro" id="IPR036390">
    <property type="entry name" value="WH_DNA-bd_sf"/>
</dbReference>